<feature type="signal peptide" evidence="1">
    <location>
        <begin position="1"/>
        <end position="20"/>
    </location>
</feature>
<dbReference type="PANTHER" id="PTHR11884:SF1">
    <property type="entry name" value="GOLGI APPARATUS PROTEIN 1"/>
    <property type="match status" value="1"/>
</dbReference>
<evidence type="ECO:0000256" key="1">
    <source>
        <dbReference type="SAM" id="SignalP"/>
    </source>
</evidence>
<name>A0A4U8UKT5_STECR</name>
<accession>A0A4U8UKT5</accession>
<reference evidence="2 3" key="2">
    <citation type="journal article" date="2019" name="G3 (Bethesda)">
        <title>Hybrid Assembly of the Genome of the Entomopathogenic Nematode Steinernema carpocapsae Identifies the X-Chromosome.</title>
        <authorList>
            <person name="Serra L."/>
            <person name="Macchietto M."/>
            <person name="Macias-Munoz A."/>
            <person name="McGill C.J."/>
            <person name="Rodriguez I.M."/>
            <person name="Rodriguez B."/>
            <person name="Murad R."/>
            <person name="Mortazavi A."/>
        </authorList>
    </citation>
    <scope>NUCLEOTIDE SEQUENCE [LARGE SCALE GENOMIC DNA]</scope>
    <source>
        <strain evidence="2 3">ALL</strain>
    </source>
</reference>
<feature type="chain" id="PRO_5020553818" description="DUF19 domain-containing protein" evidence="1">
    <location>
        <begin position="21"/>
        <end position="168"/>
    </location>
</feature>
<protein>
    <recommendedName>
        <fullName evidence="4">DUF19 domain-containing protein</fullName>
    </recommendedName>
</protein>
<dbReference type="EMBL" id="AZBU02000001">
    <property type="protein sequence ID" value="TMS33554.1"/>
    <property type="molecule type" value="Genomic_DNA"/>
</dbReference>
<proteinExistence type="predicted"/>
<dbReference type="InterPro" id="IPR001893">
    <property type="entry name" value="Cys-rich_GLG1_repeat"/>
</dbReference>
<dbReference type="STRING" id="34508.A0A4U8UKT5"/>
<dbReference type="OrthoDB" id="2015434at2759"/>
<sequence length="168" mass="18684">MRALTLIFATLLIAVPSTTAQNQAQGNDVNNQPGALIGQPACAADLRKYCETRHLESDMAALECLQDAGYNETITLSEQCEQLVWEFKVSITTDERFRKAIVDFCKEETAKNADMAKCAQQTQPGYALSCMIEFVRVITPGSKCYRFLGKIVELSVFQTGLIWRNGHP</sequence>
<gene>
    <name evidence="2" type="ORF">L596_001282</name>
</gene>
<keyword evidence="3" id="KW-1185">Reference proteome</keyword>
<dbReference type="GO" id="GO:0000139">
    <property type="term" value="C:Golgi membrane"/>
    <property type="evidence" value="ECO:0007669"/>
    <property type="project" value="TreeGrafter"/>
</dbReference>
<evidence type="ECO:0008006" key="4">
    <source>
        <dbReference type="Google" id="ProtNLM"/>
    </source>
</evidence>
<dbReference type="Pfam" id="PF00839">
    <property type="entry name" value="Cys_rich_FGFR"/>
    <property type="match status" value="1"/>
</dbReference>
<dbReference type="GO" id="GO:0017134">
    <property type="term" value="F:fibroblast growth factor binding"/>
    <property type="evidence" value="ECO:0007669"/>
    <property type="project" value="TreeGrafter"/>
</dbReference>
<evidence type="ECO:0000313" key="3">
    <source>
        <dbReference type="Proteomes" id="UP000298663"/>
    </source>
</evidence>
<evidence type="ECO:0000313" key="2">
    <source>
        <dbReference type="EMBL" id="TMS33554.1"/>
    </source>
</evidence>
<reference evidence="2 3" key="1">
    <citation type="journal article" date="2015" name="Genome Biol.">
        <title>Comparative genomics of Steinernema reveals deeply conserved gene regulatory networks.</title>
        <authorList>
            <person name="Dillman A.R."/>
            <person name="Macchietto M."/>
            <person name="Porter C.F."/>
            <person name="Rogers A."/>
            <person name="Williams B."/>
            <person name="Antoshechkin I."/>
            <person name="Lee M.M."/>
            <person name="Goodwin Z."/>
            <person name="Lu X."/>
            <person name="Lewis E.E."/>
            <person name="Goodrich-Blair H."/>
            <person name="Stock S.P."/>
            <person name="Adams B.J."/>
            <person name="Sternberg P.W."/>
            <person name="Mortazavi A."/>
        </authorList>
    </citation>
    <scope>NUCLEOTIDE SEQUENCE [LARGE SCALE GENOMIC DNA]</scope>
    <source>
        <strain evidence="2 3">ALL</strain>
    </source>
</reference>
<dbReference type="PANTHER" id="PTHR11884">
    <property type="entry name" value="SELECTIN LIGAND RELATED"/>
    <property type="match status" value="1"/>
</dbReference>
<dbReference type="AlphaFoldDB" id="A0A4U8UKT5"/>
<dbReference type="Proteomes" id="UP000298663">
    <property type="component" value="Unassembled WGS sequence"/>
</dbReference>
<organism evidence="2 3">
    <name type="scientific">Steinernema carpocapsae</name>
    <name type="common">Entomopathogenic nematode</name>
    <dbReference type="NCBI Taxonomy" id="34508"/>
    <lineage>
        <taxon>Eukaryota</taxon>
        <taxon>Metazoa</taxon>
        <taxon>Ecdysozoa</taxon>
        <taxon>Nematoda</taxon>
        <taxon>Chromadorea</taxon>
        <taxon>Rhabditida</taxon>
        <taxon>Tylenchina</taxon>
        <taxon>Panagrolaimomorpha</taxon>
        <taxon>Strongyloidoidea</taxon>
        <taxon>Steinernematidae</taxon>
        <taxon>Steinernema</taxon>
    </lineage>
</organism>
<keyword evidence="1" id="KW-0732">Signal</keyword>
<comment type="caution">
    <text evidence="2">The sequence shown here is derived from an EMBL/GenBank/DDBJ whole genome shotgun (WGS) entry which is preliminary data.</text>
</comment>
<dbReference type="InterPro" id="IPR039728">
    <property type="entry name" value="GLG1"/>
</dbReference>